<dbReference type="EMBL" id="AQQV01000003">
    <property type="protein sequence ID" value="ORE85848.1"/>
    <property type="molecule type" value="Genomic_DNA"/>
</dbReference>
<dbReference type="OrthoDB" id="9807606at2"/>
<dbReference type="Pfam" id="PF00378">
    <property type="entry name" value="ECH_1"/>
    <property type="match status" value="2"/>
</dbReference>
<comment type="caution">
    <text evidence="3">The sequence shown here is derived from an EMBL/GenBank/DDBJ whole genome shotgun (WGS) entry which is preliminary data.</text>
</comment>
<dbReference type="GO" id="GO:0004300">
    <property type="term" value="F:enoyl-CoA hydratase activity"/>
    <property type="evidence" value="ECO:0007669"/>
    <property type="project" value="UniProtKB-EC"/>
</dbReference>
<dbReference type="Proteomes" id="UP000192342">
    <property type="component" value="Unassembled WGS sequence"/>
</dbReference>
<dbReference type="PANTHER" id="PTHR43802:SF1">
    <property type="entry name" value="IP11341P-RELATED"/>
    <property type="match status" value="1"/>
</dbReference>
<dbReference type="NCBIfam" id="NF006128">
    <property type="entry name" value="PRK08272.1"/>
    <property type="match status" value="1"/>
</dbReference>
<protein>
    <submittedName>
        <fullName evidence="3">Enoyl-CoA hydratase</fullName>
        <ecNumber evidence="3">4.2.1.17</ecNumber>
    </submittedName>
</protein>
<reference evidence="3 4" key="1">
    <citation type="submission" date="2013-04" db="EMBL/GenBank/DDBJ databases">
        <title>Oceanococcus atlanticus 22II-S10r2 Genome Sequencing.</title>
        <authorList>
            <person name="Lai Q."/>
            <person name="Li G."/>
            <person name="Shao Z."/>
        </authorList>
    </citation>
    <scope>NUCLEOTIDE SEQUENCE [LARGE SCALE GENOMIC DNA]</scope>
    <source>
        <strain evidence="3 4">22II-S10r2</strain>
    </source>
</reference>
<gene>
    <name evidence="3" type="ORF">ATO7_11163</name>
</gene>
<evidence type="ECO:0000313" key="4">
    <source>
        <dbReference type="Proteomes" id="UP000192342"/>
    </source>
</evidence>
<keyword evidence="3" id="KW-0456">Lyase</keyword>
<organism evidence="3 4">
    <name type="scientific">Oceanococcus atlanticus</name>
    <dbReference type="NCBI Taxonomy" id="1317117"/>
    <lineage>
        <taxon>Bacteria</taxon>
        <taxon>Pseudomonadati</taxon>
        <taxon>Pseudomonadota</taxon>
        <taxon>Gammaproteobacteria</taxon>
        <taxon>Chromatiales</taxon>
        <taxon>Oceanococcaceae</taxon>
        <taxon>Oceanococcus</taxon>
    </lineage>
</organism>
<dbReference type="CDD" id="cd06558">
    <property type="entry name" value="crotonase-like"/>
    <property type="match status" value="1"/>
</dbReference>
<dbReference type="InterPro" id="IPR001753">
    <property type="entry name" value="Enoyl-CoA_hydra/iso"/>
</dbReference>
<dbReference type="SUPFAM" id="SSF52096">
    <property type="entry name" value="ClpP/crotonase"/>
    <property type="match status" value="1"/>
</dbReference>
<dbReference type="InterPro" id="IPR029045">
    <property type="entry name" value="ClpP/crotonase-like_dom_sf"/>
</dbReference>
<keyword evidence="4" id="KW-1185">Reference proteome</keyword>
<evidence type="ECO:0000256" key="1">
    <source>
        <dbReference type="ARBA" id="ARBA00005254"/>
    </source>
</evidence>
<proteinExistence type="inferred from homology"/>
<feature type="region of interest" description="Disordered" evidence="2">
    <location>
        <begin position="78"/>
        <end position="103"/>
    </location>
</feature>
<dbReference type="RefSeq" id="WP_083561890.1">
    <property type="nucleotide sequence ID" value="NZ_AQQV01000003.1"/>
</dbReference>
<comment type="similarity">
    <text evidence="1">Belongs to the enoyl-CoA hydratase/isomerase family.</text>
</comment>
<dbReference type="Gene3D" id="3.90.226.10">
    <property type="entry name" value="2-enoyl-CoA Hydratase, Chain A, domain 1"/>
    <property type="match status" value="1"/>
</dbReference>
<sequence>MSETLTTMTYARDGRIARITLNRPERGNGITAQLPQELAACVERANLDPQVHVIALAGNGSGFCGGYDLVESAESLSIGEDDPQRSVGSPLDPRVQMDNHRPDSTWDPMVDYAMMSRNVKGFMSLFHSDKPVVCKVHGFCVAGGTDMALCSDLLVIADDAKIGYPPARVWGSPTTSIWFHRIGLEKAKRLLFTGDCLSGKQAQQWGLAIESAPPDQLDERFEALLARIARMPVNQLMMMKLLLNQSVAQQGLHTTQILGTVFDGITRHTREGHAFQQTAMREGFKEAVRQRDEPFGDFGLDAFRRG</sequence>
<dbReference type="EC" id="4.2.1.17" evidence="3"/>
<dbReference type="PANTHER" id="PTHR43802">
    <property type="entry name" value="ENOYL-COA HYDRATASE"/>
    <property type="match status" value="1"/>
</dbReference>
<dbReference type="AlphaFoldDB" id="A0A1Y1SB68"/>
<evidence type="ECO:0000313" key="3">
    <source>
        <dbReference type="EMBL" id="ORE85848.1"/>
    </source>
</evidence>
<name>A0A1Y1SB68_9GAMM</name>
<evidence type="ECO:0000256" key="2">
    <source>
        <dbReference type="SAM" id="MobiDB-lite"/>
    </source>
</evidence>
<accession>A0A1Y1SB68</accession>
<dbReference type="STRING" id="1317117.ATO7_11163"/>